<gene>
    <name evidence="1" type="ORF">PNOK_0400800</name>
</gene>
<accession>A0A286UP47</accession>
<dbReference type="Proteomes" id="UP000217199">
    <property type="component" value="Unassembled WGS sequence"/>
</dbReference>
<dbReference type="AlphaFoldDB" id="A0A286UP47"/>
<evidence type="ECO:0000313" key="1">
    <source>
        <dbReference type="EMBL" id="PAV21381.1"/>
    </source>
</evidence>
<dbReference type="EMBL" id="NBII01000003">
    <property type="protein sequence ID" value="PAV21381.1"/>
    <property type="molecule type" value="Genomic_DNA"/>
</dbReference>
<sequence>MDWPELSGKLIVPNLESIRLVLEANSDGFSEDRSGNGTKRALTEQRFNLCISNWQVDKLKTMFLVNFIPTISGESPKSLTELFIDLGGERSQEDFKLSRPLSVLKCLPSLRYLKFVLRENYSAESYFGDRTVLIHGNLKRLSVDLYPMSDGAKFIRSLKCFRFPALEDLEIVLRDPRNRDIHMGRGNYGEYSPSGVENLLQSLLKNIQAPGIKRLSISVGGGIISNETTGFKYYNIPFSLIPHLEEVNIHVDGLIPDFKEFIDVSSPISILRLAGHPFDNGGDTIRAYAPIIREYEGELYPKEVAFVYCGPKNEGLGRSLFQKPTTTIWDPYGEITQLPMFWVSKPQLEP</sequence>
<name>A0A286UP47_9AGAM</name>
<reference evidence="1 2" key="1">
    <citation type="journal article" date="2017" name="Mol. Ecol.">
        <title>Comparative and population genomic landscape of Phellinus noxius: A hypervariable fungus causing root rot in trees.</title>
        <authorList>
            <person name="Chung C.L."/>
            <person name="Lee T.J."/>
            <person name="Akiba M."/>
            <person name="Lee H.H."/>
            <person name="Kuo T.H."/>
            <person name="Liu D."/>
            <person name="Ke H.M."/>
            <person name="Yokoi T."/>
            <person name="Roa M.B."/>
            <person name="Lu M.J."/>
            <person name="Chang Y.Y."/>
            <person name="Ann P.J."/>
            <person name="Tsai J.N."/>
            <person name="Chen C.Y."/>
            <person name="Tzean S.S."/>
            <person name="Ota Y."/>
            <person name="Hattori T."/>
            <person name="Sahashi N."/>
            <person name="Liou R.F."/>
            <person name="Kikuchi T."/>
            <person name="Tsai I.J."/>
        </authorList>
    </citation>
    <scope>NUCLEOTIDE SEQUENCE [LARGE SCALE GENOMIC DNA]</scope>
    <source>
        <strain evidence="1 2">FFPRI411160</strain>
    </source>
</reference>
<comment type="caution">
    <text evidence="1">The sequence shown here is derived from an EMBL/GenBank/DDBJ whole genome shotgun (WGS) entry which is preliminary data.</text>
</comment>
<dbReference type="InParanoid" id="A0A286UP47"/>
<evidence type="ECO:0000313" key="2">
    <source>
        <dbReference type="Proteomes" id="UP000217199"/>
    </source>
</evidence>
<organism evidence="1 2">
    <name type="scientific">Pyrrhoderma noxium</name>
    <dbReference type="NCBI Taxonomy" id="2282107"/>
    <lineage>
        <taxon>Eukaryota</taxon>
        <taxon>Fungi</taxon>
        <taxon>Dikarya</taxon>
        <taxon>Basidiomycota</taxon>
        <taxon>Agaricomycotina</taxon>
        <taxon>Agaricomycetes</taxon>
        <taxon>Hymenochaetales</taxon>
        <taxon>Hymenochaetaceae</taxon>
        <taxon>Pyrrhoderma</taxon>
    </lineage>
</organism>
<keyword evidence="2" id="KW-1185">Reference proteome</keyword>
<proteinExistence type="predicted"/>
<protein>
    <submittedName>
        <fullName evidence="1">Uncharacterized protein</fullName>
    </submittedName>
</protein>